<protein>
    <recommendedName>
        <fullName evidence="3">Roadblock/LAMTOR2 domain-containing protein</fullName>
    </recommendedName>
</protein>
<proteinExistence type="predicted"/>
<dbReference type="InParanoid" id="A0A067QHT4"/>
<evidence type="ECO:0000313" key="2">
    <source>
        <dbReference type="Proteomes" id="UP000027265"/>
    </source>
</evidence>
<evidence type="ECO:0008006" key="3">
    <source>
        <dbReference type="Google" id="ProtNLM"/>
    </source>
</evidence>
<reference evidence="2" key="1">
    <citation type="journal article" date="2014" name="Proc. Natl. Acad. Sci. U.S.A.">
        <title>Extensive sampling of basidiomycete genomes demonstrates inadequacy of the white-rot/brown-rot paradigm for wood decay fungi.</title>
        <authorList>
            <person name="Riley R."/>
            <person name="Salamov A.A."/>
            <person name="Brown D.W."/>
            <person name="Nagy L.G."/>
            <person name="Floudas D."/>
            <person name="Held B.W."/>
            <person name="Levasseur A."/>
            <person name="Lombard V."/>
            <person name="Morin E."/>
            <person name="Otillar R."/>
            <person name="Lindquist E.A."/>
            <person name="Sun H."/>
            <person name="LaButti K.M."/>
            <person name="Schmutz J."/>
            <person name="Jabbour D."/>
            <person name="Luo H."/>
            <person name="Baker S.E."/>
            <person name="Pisabarro A.G."/>
            <person name="Walton J.D."/>
            <person name="Blanchette R.A."/>
            <person name="Henrissat B."/>
            <person name="Martin F."/>
            <person name="Cullen D."/>
            <person name="Hibbett D.S."/>
            <person name="Grigoriev I.V."/>
        </authorList>
    </citation>
    <scope>NUCLEOTIDE SEQUENCE [LARGE SCALE GENOMIC DNA]</scope>
    <source>
        <strain evidence="2">MUCL 33604</strain>
    </source>
</reference>
<dbReference type="HOGENOM" id="CLU_142954_0_0_1"/>
<dbReference type="EMBL" id="KL197710">
    <property type="protein sequence ID" value="KDQ63072.1"/>
    <property type="molecule type" value="Genomic_DNA"/>
</dbReference>
<sequence length="155" mass="16854">MLILSSIHNLLSQVLHLPEIHTAVLLTPSGQLISCASDPSRGKDGVRVVAGLSSEVWQETRDRGFHMVDGEFGRIIVVPIEKTLDQPAGSREDEELSEPLMLLAINALESVESTELETRARELANHLAGPINQYRDRLSAPVSPANGVQGTRSAR</sequence>
<dbReference type="SUPFAM" id="SSF103196">
    <property type="entry name" value="Roadblock/LC7 domain"/>
    <property type="match status" value="1"/>
</dbReference>
<dbReference type="OrthoDB" id="3201641at2759"/>
<dbReference type="AlphaFoldDB" id="A0A067QHT4"/>
<gene>
    <name evidence="1" type="ORF">JAAARDRAFT_120979</name>
</gene>
<organism evidence="1 2">
    <name type="scientific">Jaapia argillacea MUCL 33604</name>
    <dbReference type="NCBI Taxonomy" id="933084"/>
    <lineage>
        <taxon>Eukaryota</taxon>
        <taxon>Fungi</taxon>
        <taxon>Dikarya</taxon>
        <taxon>Basidiomycota</taxon>
        <taxon>Agaricomycotina</taxon>
        <taxon>Agaricomycetes</taxon>
        <taxon>Agaricomycetidae</taxon>
        <taxon>Jaapiales</taxon>
        <taxon>Jaapiaceae</taxon>
        <taxon>Jaapia</taxon>
    </lineage>
</organism>
<dbReference type="Gene3D" id="3.30.450.30">
    <property type="entry name" value="Dynein light chain 2a, cytoplasmic"/>
    <property type="match status" value="1"/>
</dbReference>
<dbReference type="Proteomes" id="UP000027265">
    <property type="component" value="Unassembled WGS sequence"/>
</dbReference>
<accession>A0A067QHT4</accession>
<keyword evidence="2" id="KW-1185">Reference proteome</keyword>
<name>A0A067QHT4_9AGAM</name>
<evidence type="ECO:0000313" key="1">
    <source>
        <dbReference type="EMBL" id="KDQ63072.1"/>
    </source>
</evidence>